<accession>A0A151GC44</accession>
<feature type="compositionally biased region" description="Gly residues" evidence="1">
    <location>
        <begin position="639"/>
        <end position="649"/>
    </location>
</feature>
<dbReference type="STRING" id="98403.A0A151GC44"/>
<dbReference type="Proteomes" id="UP000076580">
    <property type="component" value="Chromosome 03"/>
</dbReference>
<evidence type="ECO:0000313" key="2">
    <source>
        <dbReference type="EMBL" id="KYK54669.1"/>
    </source>
</evidence>
<evidence type="ECO:0000313" key="3">
    <source>
        <dbReference type="Proteomes" id="UP000076580"/>
    </source>
</evidence>
<proteinExistence type="predicted"/>
<dbReference type="RefSeq" id="XP_040654021.1">
    <property type="nucleotide sequence ID" value="XM_040803917.1"/>
</dbReference>
<dbReference type="AlphaFoldDB" id="A0A151GC44"/>
<sequence>MSPVRPQGLRYVLTSSPRAPRLAVPTDHHRFAFPSIHRRHPLCSPQPFAIPFRRAPGLAAFALLPWPATVDSFVLSLLCTSDSLLSRWGDAGQTVLRLCLPPSCLHQRRRRFTDRPAPPRGHELNHVTACPYDKIGTRSSTGLSLDPPLPPPLGQEATAASTLSTLSAALPATLPASIDSGAIRGRSRHTTADTFVPRTPYPEPDHSRRTMNSLKVPETGLLLEGSPEGESAVPRQAFVISLSDLVVGQLIQSARNGDKLNVSMGSKPSLHFGTRSHQIAPPTDDAPYDLYLTKPFESSRRAERVSEAGSLFAKPTSFTAPPKTAAKASKEPDIKSKPPAAAGVKITVSSGLDSDIEALQNGLAAHDAARERAHVMERLPANGKASSRVKNKLWAGYNPTAKSMPSSPALNGGNSPLSTTSLSVSQQTVERKKEQRFVLVHELAVRDRTTEYLQRKWRDKDDGFRPTLEKTAVYSSDAKLWTMKKACWKELDVWRYDYDSQADRETAIDNAIRQFDKQRLSPSEVEWQRLLPKEERGQGKCLSRLQANIAKGPPQTGPRIKVHKADDGVGPRDDDSTSDKSKANGDNVSRSTSTPLPAKAKKVGGPEAQAKRLLAKAKPAAQKVQKAPAPASASKAKAGAGGSRSGGGRVLSAAIIENSDSSEDEAPMRKAKSATPQPKLKDTVVVHARPLIRAPVAKQSQAAKRPRDDDDSTSSSGTPLSKRIKPKQPQPAASAKRRPPEAAAAAAAAAVARGKGLASSSKAHANTSPTKSSPLASSPPTNASDLEDDDRPLAGKRKAEAKIKAAPAKRRPVQAQGVPAEVMAKAHKFKTYYQKYTALHYEVAALADPPEEKMADLHDMRDRLEVMKTEIYKQCSPGV</sequence>
<dbReference type="GO" id="GO:0016567">
    <property type="term" value="P:protein ubiquitination"/>
    <property type="evidence" value="ECO:0007669"/>
    <property type="project" value="UniProtKB-UniPathway"/>
</dbReference>
<feature type="compositionally biased region" description="Low complexity" evidence="1">
    <location>
        <begin position="741"/>
        <end position="753"/>
    </location>
</feature>
<evidence type="ECO:0000256" key="1">
    <source>
        <dbReference type="SAM" id="MobiDB-lite"/>
    </source>
</evidence>
<feature type="compositionally biased region" description="Basic and acidic residues" evidence="1">
    <location>
        <begin position="791"/>
        <end position="803"/>
    </location>
</feature>
<feature type="compositionally biased region" description="Low complexity" evidence="1">
    <location>
        <begin position="616"/>
        <end position="638"/>
    </location>
</feature>
<comment type="caution">
    <text evidence="2">The sequence shown here is derived from an EMBL/GenBank/DDBJ whole genome shotgun (WGS) entry which is preliminary data.</text>
</comment>
<dbReference type="UniPathway" id="UPA00143"/>
<gene>
    <name evidence="2" type="ORF">DCS_06629</name>
</gene>
<feature type="compositionally biased region" description="Polar residues" evidence="1">
    <location>
        <begin position="584"/>
        <end position="595"/>
    </location>
</feature>
<feature type="region of interest" description="Disordered" evidence="1">
    <location>
        <begin position="180"/>
        <end position="211"/>
    </location>
</feature>
<dbReference type="InParanoid" id="A0A151GC44"/>
<dbReference type="EMBL" id="LAYC01000003">
    <property type="protein sequence ID" value="KYK54669.1"/>
    <property type="molecule type" value="Genomic_DNA"/>
</dbReference>
<name>A0A151GC44_DRECN</name>
<reference evidence="2 3" key="1">
    <citation type="journal article" date="2016" name="Sci. Rep.">
        <title>Insights into Adaptations to a Near-Obligate Nematode Endoparasitic Lifestyle from the Finished Genome of Drechmeria coniospora.</title>
        <authorList>
            <person name="Zhang L."/>
            <person name="Zhou Z."/>
            <person name="Guo Q."/>
            <person name="Fokkens L."/>
            <person name="Miskei M."/>
            <person name="Pocsi I."/>
            <person name="Zhang W."/>
            <person name="Chen M."/>
            <person name="Wang L."/>
            <person name="Sun Y."/>
            <person name="Donzelli B.G."/>
            <person name="Gibson D.M."/>
            <person name="Nelson D.R."/>
            <person name="Luo J.G."/>
            <person name="Rep M."/>
            <person name="Liu H."/>
            <person name="Yang S."/>
            <person name="Wang J."/>
            <person name="Krasnoff S.B."/>
            <person name="Xu Y."/>
            <person name="Molnar I."/>
            <person name="Lin M."/>
        </authorList>
    </citation>
    <scope>NUCLEOTIDE SEQUENCE [LARGE SCALE GENOMIC DNA]</scope>
    <source>
        <strain evidence="2 3">ARSEF 6962</strain>
    </source>
</reference>
<keyword evidence="3" id="KW-1185">Reference proteome</keyword>
<feature type="compositionally biased region" description="Low complexity" evidence="1">
    <location>
        <begin position="314"/>
        <end position="327"/>
    </location>
</feature>
<feature type="region of interest" description="Disordered" evidence="1">
    <location>
        <begin position="314"/>
        <end position="338"/>
    </location>
</feature>
<organism evidence="2 3">
    <name type="scientific">Drechmeria coniospora</name>
    <name type="common">Nematophagous fungus</name>
    <name type="synonym">Meria coniospora</name>
    <dbReference type="NCBI Taxonomy" id="98403"/>
    <lineage>
        <taxon>Eukaryota</taxon>
        <taxon>Fungi</taxon>
        <taxon>Dikarya</taxon>
        <taxon>Ascomycota</taxon>
        <taxon>Pezizomycotina</taxon>
        <taxon>Sordariomycetes</taxon>
        <taxon>Hypocreomycetidae</taxon>
        <taxon>Hypocreales</taxon>
        <taxon>Ophiocordycipitaceae</taxon>
        <taxon>Drechmeria</taxon>
    </lineage>
</organism>
<feature type="compositionally biased region" description="Basic and acidic residues" evidence="1">
    <location>
        <begin position="563"/>
        <end position="583"/>
    </location>
</feature>
<feature type="region of interest" description="Disordered" evidence="1">
    <location>
        <begin position="549"/>
        <end position="817"/>
    </location>
</feature>
<protein>
    <submittedName>
        <fullName evidence="2">COM1 regulatory protein</fullName>
    </submittedName>
</protein>
<feature type="compositionally biased region" description="Polar residues" evidence="1">
    <location>
        <begin position="758"/>
        <end position="784"/>
    </location>
</feature>
<dbReference type="GeneID" id="63719272"/>